<reference evidence="2" key="4">
    <citation type="submission" date="2017-11" db="EMBL/GenBank/DDBJ databases">
        <title>Complete genome sequence of Serratia sp. ATCC 39006.</title>
        <authorList>
            <person name="Hampton H.G."/>
            <person name="Jackson S.A."/>
            <person name="Jauregui R."/>
            <person name="Poulter G.T.M."/>
            <person name="Salmond G.P.C."/>
            <person name="Fineran P.C."/>
        </authorList>
    </citation>
    <scope>NUCLEOTIDE SEQUENCE</scope>
    <source>
        <strain evidence="2">ATCC 39006</strain>
    </source>
</reference>
<dbReference type="InterPro" id="IPR010982">
    <property type="entry name" value="Lambda_DNA-bd_dom_sf"/>
</dbReference>
<dbReference type="EMBL" id="CP025085">
    <property type="protein sequence ID" value="AUG98544.1"/>
    <property type="molecule type" value="Genomic_DNA"/>
</dbReference>
<dbReference type="KEGG" id="serq:CWC46_01115"/>
<keyword evidence="3" id="KW-1185">Reference proteome</keyword>
<proteinExistence type="predicted"/>
<protein>
    <submittedName>
        <fullName evidence="2">Transcriptional regulator</fullName>
    </submittedName>
</protein>
<evidence type="ECO:0000313" key="1">
    <source>
        <dbReference type="EMBL" id="AUG98544.1"/>
    </source>
</evidence>
<dbReference type="EMBL" id="CP025084">
    <property type="protein sequence ID" value="AUH02859.1"/>
    <property type="molecule type" value="Genomic_DNA"/>
</dbReference>
<organism evidence="2 3">
    <name type="scientific">Serratia sp. (strain ATCC 39006)</name>
    <name type="common">Prodigiosinella confusarubida</name>
    <dbReference type="NCBI Taxonomy" id="104623"/>
    <lineage>
        <taxon>Bacteria</taxon>
        <taxon>Pseudomonadati</taxon>
        <taxon>Pseudomonadota</taxon>
        <taxon>Gammaproteobacteria</taxon>
        <taxon>Enterobacterales</taxon>
        <taxon>Pectobacteriaceae</taxon>
        <taxon>Prodigiosinella</taxon>
    </lineage>
</organism>
<reference evidence="1 4" key="3">
    <citation type="submission" date="2017-11" db="EMBL/GenBank/DDBJ databases">
        <title>Complete genome sequence of Serratia sp. ATCC 39006 LacA.</title>
        <authorList>
            <person name="Hampton H.G."/>
            <person name="Jackson S.A."/>
            <person name="Jauregui R."/>
            <person name="Poulter G.T.M."/>
            <person name="Salmond G.P.C."/>
            <person name="Fineran P.C."/>
        </authorList>
    </citation>
    <scope>NUCLEOTIDE SEQUENCE [LARGE SCALE GENOMIC DNA]</scope>
    <source>
        <strain evidence="1 4">ATCC 39006</strain>
    </source>
</reference>
<dbReference type="Proteomes" id="UP000233778">
    <property type="component" value="Chromosome"/>
</dbReference>
<evidence type="ECO:0000313" key="3">
    <source>
        <dbReference type="Proteomes" id="UP000017700"/>
    </source>
</evidence>
<dbReference type="SUPFAM" id="SSF47413">
    <property type="entry name" value="lambda repressor-like DNA-binding domains"/>
    <property type="match status" value="1"/>
</dbReference>
<evidence type="ECO:0000313" key="4">
    <source>
        <dbReference type="Proteomes" id="UP000233778"/>
    </source>
</evidence>
<accession>A0A2I5TE95</accession>
<sequence length="105" mass="11857">MVGDMAKRDLHNVLFPKQRKILTHFGEDLLLAMKRRGFTKKLLCERTGFDHKTVNKVFAGDPGVAIGTYLKVMAVLGMESNFAEMAAHDEVGIKLQNIKLLERSR</sequence>
<dbReference type="KEGG" id="sera:Ser39006_001115"/>
<dbReference type="Proteomes" id="UP000017700">
    <property type="component" value="Chromosome"/>
</dbReference>
<dbReference type="AlphaFoldDB" id="A0A2I5TE95"/>
<name>A0A2I5TE95_SERS3</name>
<reference evidence="2" key="2">
    <citation type="submission" date="2013-09" db="EMBL/GenBank/DDBJ databases">
        <authorList>
            <person name="Wang G."/>
            <person name="Yang Y."/>
            <person name="Su Y."/>
        </authorList>
    </citation>
    <scope>NUCLEOTIDE SEQUENCE</scope>
    <source>
        <strain evidence="2">ATCC 39006</strain>
    </source>
</reference>
<gene>
    <name evidence="1" type="ORF">CWC46_01115</name>
    <name evidence="2" type="ORF">Ser39006_001115</name>
</gene>
<dbReference type="GO" id="GO:0003677">
    <property type="term" value="F:DNA binding"/>
    <property type="evidence" value="ECO:0007669"/>
    <property type="project" value="InterPro"/>
</dbReference>
<dbReference type="OrthoDB" id="5422231at2"/>
<reference evidence="2 3" key="1">
    <citation type="journal article" date="2013" name="Genome Announc.">
        <title>Draft genome sequence of Serratia sp. strain ATCC 39006, a model bacterium for analysis of the biosynthesis and regulation of prodigiosin, a carbapenem, and gas vesicles.</title>
        <authorList>
            <person name="Fineran P.C."/>
            <person name="Iglesias Cans M.C."/>
            <person name="Ramsay J.P."/>
            <person name="Wilf N.M."/>
            <person name="Cossyleon D."/>
            <person name="McNeil M.B."/>
            <person name="Williamson N.R."/>
            <person name="Monson R.E."/>
            <person name="Becher S.A."/>
            <person name="Stanton J.A."/>
            <person name="Brugger K."/>
            <person name="Brown S.D."/>
            <person name="Salmond G.P."/>
        </authorList>
    </citation>
    <scope>NUCLEOTIDE SEQUENCE [LARGE SCALE GENOMIC DNA]</scope>
    <source>
        <strain evidence="2">ATCC 39006</strain>
        <strain evidence="3">ATCC 39006 / SC 11482</strain>
    </source>
</reference>
<dbReference type="STRING" id="104623.Ser39006_00731"/>
<evidence type="ECO:0000313" key="2">
    <source>
        <dbReference type="EMBL" id="AUH02859.1"/>
    </source>
</evidence>